<dbReference type="SMART" id="SM00382">
    <property type="entry name" value="AAA"/>
    <property type="match status" value="1"/>
</dbReference>
<dbReference type="Proteomes" id="UP000612899">
    <property type="component" value="Unassembled WGS sequence"/>
</dbReference>
<dbReference type="AlphaFoldDB" id="A0A8J3QFI2"/>
<accession>A0A8J3QFI2</accession>
<dbReference type="Gene3D" id="1.10.10.10">
    <property type="entry name" value="Winged helix-like DNA-binding domain superfamily/Winged helix DNA-binding domain"/>
    <property type="match status" value="1"/>
</dbReference>
<dbReference type="Pfam" id="PF00196">
    <property type="entry name" value="GerE"/>
    <property type="match status" value="1"/>
</dbReference>
<keyword evidence="2" id="KW-0238">DNA-binding</keyword>
<reference evidence="5" key="1">
    <citation type="submission" date="2021-01" db="EMBL/GenBank/DDBJ databases">
        <title>Whole genome shotgun sequence of Rhizocola hellebori NBRC 109834.</title>
        <authorList>
            <person name="Komaki H."/>
            <person name="Tamura T."/>
        </authorList>
    </citation>
    <scope>NUCLEOTIDE SEQUENCE</scope>
    <source>
        <strain evidence="5">NBRC 109834</strain>
    </source>
</reference>
<dbReference type="PANTHER" id="PTHR44688:SF16">
    <property type="entry name" value="DNA-BINDING TRANSCRIPTIONAL ACTIVATOR DEVR_DOSR"/>
    <property type="match status" value="1"/>
</dbReference>
<dbReference type="InterPro" id="IPR000792">
    <property type="entry name" value="Tscrpt_reg_LuxR_C"/>
</dbReference>
<evidence type="ECO:0000256" key="2">
    <source>
        <dbReference type="ARBA" id="ARBA00023125"/>
    </source>
</evidence>
<dbReference type="InterPro" id="IPR016032">
    <property type="entry name" value="Sig_transdc_resp-reg_C-effctor"/>
</dbReference>
<protein>
    <submittedName>
        <fullName evidence="5">LuxR family transcriptional regulator</fullName>
    </submittedName>
</protein>
<evidence type="ECO:0000313" key="6">
    <source>
        <dbReference type="Proteomes" id="UP000612899"/>
    </source>
</evidence>
<keyword evidence="1" id="KW-0805">Transcription regulation</keyword>
<dbReference type="SUPFAM" id="SSF52540">
    <property type="entry name" value="P-loop containing nucleoside triphosphate hydrolases"/>
    <property type="match status" value="1"/>
</dbReference>
<keyword evidence="3" id="KW-0804">Transcription</keyword>
<dbReference type="InterPro" id="IPR041664">
    <property type="entry name" value="AAA_16"/>
</dbReference>
<name>A0A8J3QFI2_9ACTN</name>
<dbReference type="PROSITE" id="PS00622">
    <property type="entry name" value="HTH_LUXR_1"/>
    <property type="match status" value="1"/>
</dbReference>
<dbReference type="SUPFAM" id="SSF48452">
    <property type="entry name" value="TPR-like"/>
    <property type="match status" value="2"/>
</dbReference>
<evidence type="ECO:0000256" key="1">
    <source>
        <dbReference type="ARBA" id="ARBA00023015"/>
    </source>
</evidence>
<organism evidence="5 6">
    <name type="scientific">Rhizocola hellebori</name>
    <dbReference type="NCBI Taxonomy" id="1392758"/>
    <lineage>
        <taxon>Bacteria</taxon>
        <taxon>Bacillati</taxon>
        <taxon>Actinomycetota</taxon>
        <taxon>Actinomycetes</taxon>
        <taxon>Micromonosporales</taxon>
        <taxon>Micromonosporaceae</taxon>
        <taxon>Rhizocola</taxon>
    </lineage>
</organism>
<evidence type="ECO:0000259" key="4">
    <source>
        <dbReference type="PROSITE" id="PS50043"/>
    </source>
</evidence>
<dbReference type="PROSITE" id="PS50043">
    <property type="entry name" value="HTH_LUXR_2"/>
    <property type="match status" value="1"/>
</dbReference>
<dbReference type="PRINTS" id="PR00038">
    <property type="entry name" value="HTHLUXR"/>
</dbReference>
<evidence type="ECO:0000313" key="5">
    <source>
        <dbReference type="EMBL" id="GIH09751.1"/>
    </source>
</evidence>
<dbReference type="GO" id="GO:0016887">
    <property type="term" value="F:ATP hydrolysis activity"/>
    <property type="evidence" value="ECO:0007669"/>
    <property type="project" value="InterPro"/>
</dbReference>
<gene>
    <name evidence="5" type="ORF">Rhe02_78180</name>
</gene>
<dbReference type="EMBL" id="BONY01000075">
    <property type="protein sequence ID" value="GIH09751.1"/>
    <property type="molecule type" value="Genomic_DNA"/>
</dbReference>
<keyword evidence="6" id="KW-1185">Reference proteome</keyword>
<comment type="caution">
    <text evidence="5">The sequence shown here is derived from an EMBL/GenBank/DDBJ whole genome shotgun (WGS) entry which is preliminary data.</text>
</comment>
<dbReference type="PANTHER" id="PTHR44688">
    <property type="entry name" value="DNA-BINDING TRANSCRIPTIONAL ACTIVATOR DEVR_DOSR"/>
    <property type="match status" value="1"/>
</dbReference>
<dbReference type="GO" id="GO:0006355">
    <property type="term" value="P:regulation of DNA-templated transcription"/>
    <property type="evidence" value="ECO:0007669"/>
    <property type="project" value="InterPro"/>
</dbReference>
<dbReference type="InterPro" id="IPR011990">
    <property type="entry name" value="TPR-like_helical_dom_sf"/>
</dbReference>
<evidence type="ECO:0000256" key="3">
    <source>
        <dbReference type="ARBA" id="ARBA00023163"/>
    </source>
</evidence>
<dbReference type="Gene3D" id="1.25.40.10">
    <property type="entry name" value="Tetratricopeptide repeat domain"/>
    <property type="match status" value="1"/>
</dbReference>
<dbReference type="InterPro" id="IPR027417">
    <property type="entry name" value="P-loop_NTPase"/>
</dbReference>
<feature type="domain" description="HTH luxR-type" evidence="4">
    <location>
        <begin position="795"/>
        <end position="857"/>
    </location>
</feature>
<dbReference type="SUPFAM" id="SSF46894">
    <property type="entry name" value="C-terminal effector domain of the bipartite response regulators"/>
    <property type="match status" value="1"/>
</dbReference>
<dbReference type="InterPro" id="IPR036388">
    <property type="entry name" value="WH-like_DNA-bd_sf"/>
</dbReference>
<dbReference type="SMART" id="SM00421">
    <property type="entry name" value="HTH_LUXR"/>
    <property type="match status" value="1"/>
</dbReference>
<dbReference type="Pfam" id="PF13191">
    <property type="entry name" value="AAA_16"/>
    <property type="match status" value="1"/>
</dbReference>
<dbReference type="CDD" id="cd06170">
    <property type="entry name" value="LuxR_C_like"/>
    <property type="match status" value="1"/>
</dbReference>
<sequence length="857" mass="91574">MIGDALADRADGSGVLVVGASGVGKTRLVHEAVSRLDRRTVVRLAGTAAAQGIPLAPVLAVFPDITAAPEQGIPQARARLAGRRTRPVLMVDDAHWLDSATQTLLHLLVSTRQVRAVVIAAGDFPIPPTVSDLWKNGHLERIDLQPLAPIESARLVEALVGAPVVAAVTAELHVRSNGLPLALRELVTEAMASKALIVEGGLGRAVAPLPASRRLGEVVAANLAATVHSGREALDVVVLAEPISLQMLLRVVDQAQVSDAERSGLIRVSSSRLGRLDRHVVTAGHRLYAQTAQAELGPLRRRQILERLADVACEQADGSEALALQAAAWCLEIGRPVTVDSLLRATRLTHRSLDPAQATQFAGQLWRQRPDFETGLLYATTLARQQRYESSLEVLRQLLAHAHSDEERMTRASMTNEILARLGRHDEAMAELRQAERTVRSRRAQAHLVARRAFTANLAGRTREGLILIDPLLRSDDQEERHEAQTFAVVMLALDGRAEEALALAHELELLSEVGPDDSDRLAPHRQMAAVQRGYALMYSGRLIEAQQWAAQGLRMAEEHGSEFLLAAWLNLGARVELERGDPGRAILPLGRLIAEVPEVSGGAQRALAHSALVEAHAMLGQVSPAREALAALAENPGNVAWHPAGSAQIAAALLAFAEGDPAGAMALFEDGYHRAAPANGSIALSAAHMVSRYGLRRAGLDMARELPAVQGKLPELRLAHLEALVAGDVERLLAVAEGFAELGADLLAAEAFAVAAAQATARGDTRRAANATMAGKQIATRLGNVRTPDLLALTSPASIGLTKREREVARLAANGMTSQAIAGSLVVSVRTVENHLQNVFRKVGVRNRQELRDALG</sequence>
<proteinExistence type="predicted"/>
<dbReference type="InterPro" id="IPR003593">
    <property type="entry name" value="AAA+_ATPase"/>
</dbReference>
<dbReference type="GO" id="GO:0003677">
    <property type="term" value="F:DNA binding"/>
    <property type="evidence" value="ECO:0007669"/>
    <property type="project" value="UniProtKB-KW"/>
</dbReference>